<feature type="transmembrane region" description="Helical" evidence="6">
    <location>
        <begin position="38"/>
        <end position="62"/>
    </location>
</feature>
<protein>
    <submittedName>
        <fullName evidence="7">Amino acid transporter</fullName>
    </submittedName>
</protein>
<feature type="transmembrane region" description="Helical" evidence="6">
    <location>
        <begin position="68"/>
        <end position="86"/>
    </location>
</feature>
<evidence type="ECO:0000256" key="3">
    <source>
        <dbReference type="ARBA" id="ARBA00022692"/>
    </source>
</evidence>
<evidence type="ECO:0000313" key="8">
    <source>
        <dbReference type="Proteomes" id="UP000094936"/>
    </source>
</evidence>
<dbReference type="STRING" id="1080227.A8L45_17300"/>
<reference evidence="7 8" key="1">
    <citation type="submission" date="2016-05" db="EMBL/GenBank/DDBJ databases">
        <title>Genomic Taxonomy of the Vibrionaceae.</title>
        <authorList>
            <person name="Gomez-Gil B."/>
            <person name="Enciso-Ibarra J."/>
        </authorList>
    </citation>
    <scope>NUCLEOTIDE SEQUENCE [LARGE SCALE GENOMIC DNA]</scope>
    <source>
        <strain evidence="7 8">CAIM 1920</strain>
    </source>
</reference>
<keyword evidence="8" id="KW-1185">Reference proteome</keyword>
<dbReference type="OrthoDB" id="5638726at2"/>
<evidence type="ECO:0000256" key="1">
    <source>
        <dbReference type="ARBA" id="ARBA00004651"/>
    </source>
</evidence>
<dbReference type="EMBL" id="LYBM01000037">
    <property type="protein sequence ID" value="ODA31380.1"/>
    <property type="molecule type" value="Genomic_DNA"/>
</dbReference>
<dbReference type="Pfam" id="PF01810">
    <property type="entry name" value="LysE"/>
    <property type="match status" value="1"/>
</dbReference>
<dbReference type="AlphaFoldDB" id="A0A1C3EDU2"/>
<feature type="transmembrane region" description="Helical" evidence="6">
    <location>
        <begin position="147"/>
        <end position="172"/>
    </location>
</feature>
<dbReference type="InterPro" id="IPR001123">
    <property type="entry name" value="LeuE-type"/>
</dbReference>
<keyword evidence="3 6" id="KW-0812">Transmembrane</keyword>
<evidence type="ECO:0000256" key="4">
    <source>
        <dbReference type="ARBA" id="ARBA00022989"/>
    </source>
</evidence>
<dbReference type="PANTHER" id="PTHR30086">
    <property type="entry name" value="ARGININE EXPORTER PROTEIN ARGO"/>
    <property type="match status" value="1"/>
</dbReference>
<dbReference type="GO" id="GO:0015171">
    <property type="term" value="F:amino acid transmembrane transporter activity"/>
    <property type="evidence" value="ECO:0007669"/>
    <property type="project" value="TreeGrafter"/>
</dbReference>
<evidence type="ECO:0000256" key="6">
    <source>
        <dbReference type="SAM" id="Phobius"/>
    </source>
</evidence>
<sequence length="206" mass="21977">MSFLTIAQGFGLGLSMIIPIGAQNAFVLNQGLNRRYHLLTAAICSVCDIVLIVTGVFGGGLLLANSPLLLNIVTVGGIAFVTLYAWQSFRSAFSEPEEMSLSVKGFHSLTAVILGTLAVTLLNPHVYLDTVVVLGSMGGQLVPDERVAFAVGAVIASLVWFFSLAIAAARLAPRLNQPRVRKGIDIFVGLMMLFVAVKLALFWLEA</sequence>
<feature type="transmembrane region" description="Helical" evidence="6">
    <location>
        <begin position="6"/>
        <end position="26"/>
    </location>
</feature>
<feature type="transmembrane region" description="Helical" evidence="6">
    <location>
        <begin position="106"/>
        <end position="127"/>
    </location>
</feature>
<dbReference type="GO" id="GO:0005886">
    <property type="term" value="C:plasma membrane"/>
    <property type="evidence" value="ECO:0007669"/>
    <property type="project" value="UniProtKB-SubCell"/>
</dbReference>
<gene>
    <name evidence="7" type="ORF">A8L45_17300</name>
</gene>
<keyword evidence="5 6" id="KW-0472">Membrane</keyword>
<dbReference type="Proteomes" id="UP000094936">
    <property type="component" value="Unassembled WGS sequence"/>
</dbReference>
<proteinExistence type="predicted"/>
<keyword evidence="2" id="KW-1003">Cell membrane</keyword>
<comment type="subcellular location">
    <subcellularLocation>
        <location evidence="1">Cell membrane</location>
        <topology evidence="1">Multi-pass membrane protein</topology>
    </subcellularLocation>
</comment>
<dbReference type="RefSeq" id="WP_068904654.1">
    <property type="nucleotide sequence ID" value="NZ_JBHUIF010000019.1"/>
</dbReference>
<organism evidence="7 8">
    <name type="scientific">Veronia pacifica</name>
    <dbReference type="NCBI Taxonomy" id="1080227"/>
    <lineage>
        <taxon>Bacteria</taxon>
        <taxon>Pseudomonadati</taxon>
        <taxon>Pseudomonadota</taxon>
        <taxon>Gammaproteobacteria</taxon>
        <taxon>Vibrionales</taxon>
        <taxon>Vibrionaceae</taxon>
        <taxon>Veronia</taxon>
    </lineage>
</organism>
<feature type="transmembrane region" description="Helical" evidence="6">
    <location>
        <begin position="184"/>
        <end position="204"/>
    </location>
</feature>
<evidence type="ECO:0000313" key="7">
    <source>
        <dbReference type="EMBL" id="ODA31380.1"/>
    </source>
</evidence>
<dbReference type="PANTHER" id="PTHR30086:SF20">
    <property type="entry name" value="ARGININE EXPORTER PROTEIN ARGO-RELATED"/>
    <property type="match status" value="1"/>
</dbReference>
<accession>A0A1C3EDU2</accession>
<name>A0A1C3EDU2_9GAMM</name>
<keyword evidence="4 6" id="KW-1133">Transmembrane helix</keyword>
<comment type="caution">
    <text evidence="7">The sequence shown here is derived from an EMBL/GenBank/DDBJ whole genome shotgun (WGS) entry which is preliminary data.</text>
</comment>
<evidence type="ECO:0000256" key="2">
    <source>
        <dbReference type="ARBA" id="ARBA00022475"/>
    </source>
</evidence>
<evidence type="ECO:0000256" key="5">
    <source>
        <dbReference type="ARBA" id="ARBA00023136"/>
    </source>
</evidence>